<dbReference type="Proteomes" id="UP000765509">
    <property type="component" value="Unassembled WGS sequence"/>
</dbReference>
<name>A0A9Q3JEG3_9BASI</name>
<reference evidence="1" key="1">
    <citation type="submission" date="2021-03" db="EMBL/GenBank/DDBJ databases">
        <title>Draft genome sequence of rust myrtle Austropuccinia psidii MF-1, a brazilian biotype.</title>
        <authorList>
            <person name="Quecine M.C."/>
            <person name="Pachon D.M.R."/>
            <person name="Bonatelli M.L."/>
            <person name="Correr F.H."/>
            <person name="Franceschini L.M."/>
            <person name="Leite T.F."/>
            <person name="Margarido G.R.A."/>
            <person name="Almeida C.A."/>
            <person name="Ferrarezi J.A."/>
            <person name="Labate C.A."/>
        </authorList>
    </citation>
    <scope>NUCLEOTIDE SEQUENCE</scope>
    <source>
        <strain evidence="1">MF-1</strain>
    </source>
</reference>
<dbReference type="AlphaFoldDB" id="A0A9Q3JEG3"/>
<protein>
    <submittedName>
        <fullName evidence="1">Uncharacterized protein</fullName>
    </submittedName>
</protein>
<gene>
    <name evidence="1" type="ORF">O181_101443</name>
</gene>
<dbReference type="EMBL" id="AVOT02071433">
    <property type="protein sequence ID" value="MBW0561728.1"/>
    <property type="molecule type" value="Genomic_DNA"/>
</dbReference>
<evidence type="ECO:0000313" key="1">
    <source>
        <dbReference type="EMBL" id="MBW0561728.1"/>
    </source>
</evidence>
<proteinExistence type="predicted"/>
<sequence length="176" mass="19352">MCICICQHCSAQTHSSPEEDRQGVSFTSFQYKQNIENLKSAIKPKSIPNIPTSVSGSECPQILLDPLFPNDYSKLTQSTFSTPPGLNSSAQKPYSSIQKPAPQNLGIIIFSILSLRYNIPHMDSFILTPSLSPLIKSSISISGGQPTLALHIPQYISTIFQHLLLELLIESFVCCI</sequence>
<comment type="caution">
    <text evidence="1">The sequence shown here is derived from an EMBL/GenBank/DDBJ whole genome shotgun (WGS) entry which is preliminary data.</text>
</comment>
<keyword evidence="2" id="KW-1185">Reference proteome</keyword>
<accession>A0A9Q3JEG3</accession>
<organism evidence="1 2">
    <name type="scientific">Austropuccinia psidii MF-1</name>
    <dbReference type="NCBI Taxonomy" id="1389203"/>
    <lineage>
        <taxon>Eukaryota</taxon>
        <taxon>Fungi</taxon>
        <taxon>Dikarya</taxon>
        <taxon>Basidiomycota</taxon>
        <taxon>Pucciniomycotina</taxon>
        <taxon>Pucciniomycetes</taxon>
        <taxon>Pucciniales</taxon>
        <taxon>Sphaerophragmiaceae</taxon>
        <taxon>Austropuccinia</taxon>
    </lineage>
</organism>
<evidence type="ECO:0000313" key="2">
    <source>
        <dbReference type="Proteomes" id="UP000765509"/>
    </source>
</evidence>